<dbReference type="CDD" id="cd11350">
    <property type="entry name" value="AmyAc_4"/>
    <property type="match status" value="1"/>
</dbReference>
<dbReference type="InterPro" id="IPR017853">
    <property type="entry name" value="GH"/>
</dbReference>
<dbReference type="PANTHER" id="PTHR43002">
    <property type="entry name" value="GLYCOGEN DEBRANCHING ENZYME"/>
    <property type="match status" value="1"/>
</dbReference>
<dbReference type="InterPro" id="IPR013783">
    <property type="entry name" value="Ig-like_fold"/>
</dbReference>
<dbReference type="EMBL" id="JBDKWZ010000007">
    <property type="protein sequence ID" value="MEN7549086.1"/>
    <property type="molecule type" value="Genomic_DNA"/>
</dbReference>
<feature type="chain" id="PRO_5043320268" evidence="2">
    <location>
        <begin position="20"/>
        <end position="1041"/>
    </location>
</feature>
<dbReference type="Pfam" id="PF00128">
    <property type="entry name" value="Alpha-amylase"/>
    <property type="match status" value="1"/>
</dbReference>
<dbReference type="Pfam" id="PF00041">
    <property type="entry name" value="fn3"/>
    <property type="match status" value="1"/>
</dbReference>
<protein>
    <submittedName>
        <fullName evidence="4">Alpha-amylase family glycosyl hydrolase</fullName>
    </submittedName>
</protein>
<comment type="similarity">
    <text evidence="1">Belongs to the glycosyl hydrolase 13 family.</text>
</comment>
<dbReference type="GO" id="GO:0016787">
    <property type="term" value="F:hydrolase activity"/>
    <property type="evidence" value="ECO:0007669"/>
    <property type="project" value="UniProtKB-KW"/>
</dbReference>
<name>A0AAW9SDZ2_9BACT</name>
<feature type="signal peptide" evidence="2">
    <location>
        <begin position="1"/>
        <end position="19"/>
    </location>
</feature>
<evidence type="ECO:0000313" key="4">
    <source>
        <dbReference type="EMBL" id="MEN7549086.1"/>
    </source>
</evidence>
<dbReference type="CDD" id="cd00063">
    <property type="entry name" value="FN3"/>
    <property type="match status" value="1"/>
</dbReference>
<evidence type="ECO:0000256" key="2">
    <source>
        <dbReference type="SAM" id="SignalP"/>
    </source>
</evidence>
<dbReference type="Proteomes" id="UP001403385">
    <property type="component" value="Unassembled WGS sequence"/>
</dbReference>
<reference evidence="4 5" key="1">
    <citation type="submission" date="2024-04" db="EMBL/GenBank/DDBJ databases">
        <title>Novel genus in family Flammeovirgaceae.</title>
        <authorList>
            <person name="Nguyen T.H."/>
            <person name="Vuong T.Q."/>
            <person name="Le H."/>
            <person name="Kim S.-G."/>
        </authorList>
    </citation>
    <scope>NUCLEOTIDE SEQUENCE [LARGE SCALE GENOMIC DNA]</scope>
    <source>
        <strain evidence="4 5">JCM 23209</strain>
    </source>
</reference>
<dbReference type="Gene3D" id="3.20.20.80">
    <property type="entry name" value="Glycosidases"/>
    <property type="match status" value="1"/>
</dbReference>
<dbReference type="PROSITE" id="PS50853">
    <property type="entry name" value="FN3"/>
    <property type="match status" value="1"/>
</dbReference>
<dbReference type="SMART" id="SM00060">
    <property type="entry name" value="FN3"/>
    <property type="match status" value="1"/>
</dbReference>
<dbReference type="InterPro" id="IPR003961">
    <property type="entry name" value="FN3_dom"/>
</dbReference>
<feature type="domain" description="Fibronectin type-III" evidence="3">
    <location>
        <begin position="862"/>
        <end position="952"/>
    </location>
</feature>
<dbReference type="SUPFAM" id="SSF49265">
    <property type="entry name" value="Fibronectin type III"/>
    <property type="match status" value="1"/>
</dbReference>
<proteinExistence type="inferred from homology"/>
<evidence type="ECO:0000256" key="1">
    <source>
        <dbReference type="ARBA" id="ARBA00008061"/>
    </source>
</evidence>
<keyword evidence="4" id="KW-0378">Hydrolase</keyword>
<sequence>MKTNLFILLFLFVLSQVKGQLVSSDPAFPTADQPVTLTFDVKQASDSRAQGLLGLTDGVYLWSGAGSTEGGNAFEFQPTGQSDFNQPFEPGKMTFIGDDRWQITFTPRIYFNVPEGTPIAKLGLLLKNANGSAQTEDFMLTIYEEGTLEVSLNSPQTFPLFIDEGGKINISAEISQEADITIEVDGGDVYQESAATQVSYEYTTTGTGKREVKVTAKANGKVAMKSFSFLIRQATEEVTKPENIRLGINYSENATQAGLALQAPGKSSVYVIGDFNDWQPGPVHQMKKDGDIFWLEIEGLEAGKPYVFQYLVDESIQIADPYSELVSDPYDDHYIDVTTYPDLIDYPENPLAKGIASVVQTGQPAYTWQATNYERPSKENLVIYELLMRDYLGTHAYQTLIDSLDYLKNLGVNAIELMPIMEFKGNNSWGYNPNFFLAPDKYYGGKNALKALIDTCHEYGMAVILDIALNHTHESNPLAALYWDEANFRPSADNPWLNSVAKHPFNVFFDFNHESANTKAFVDSVNRYWLEEYKVDGFRFDLSKGFTQNFSSSVGQWSARDESRITLLKRMADKVWEKDPEAYVILEHFADNSEETELADYGMMLWGNMQEGYAQMAMGYQENANIAWGMHSQRGWQNPHLVSYMESHDEERLMYKLQQFGNGASGYSTKDLSTALDRIKAASAFFYTLPGPKMLWQFGELGYDLPINLCSDGSTVDNSCRTDPKPAKWDYFQDTQRLKLWKTLQALIQLRFSYEVFQTGQLTLTNNTSLSKEIRLVHPSGKVQPEMAEEMSVYIVGNFDVVKKSITANFPFAGDWYHYFSGGELLEVTDVNRVLSLDPGEFRLYTNYPITPAERELMAFVAPSPVENLQANTDNKNITLSWTSDSETATSFKILRAKEGEDFSTIGSVSIEEREYVDANLESEMEYTYQVVAVNKYGESASDEVTATAPLITGLKDDLSGFAKVYPNPASNLLTIAMDKHSTQTTEVRITDLFGRTLFEKVFTEVKRKEYTLSVNHLPSGLYFIHLEQGEQSGRERVLVK</sequence>
<accession>A0AAW9SDZ2</accession>
<dbReference type="SUPFAM" id="SSF81296">
    <property type="entry name" value="E set domains"/>
    <property type="match status" value="1"/>
</dbReference>
<dbReference type="Pfam" id="PF18962">
    <property type="entry name" value="Por_Secre_tail"/>
    <property type="match status" value="1"/>
</dbReference>
<dbReference type="InterPro" id="IPR006047">
    <property type="entry name" value="GH13_cat_dom"/>
</dbReference>
<dbReference type="RefSeq" id="WP_346821857.1">
    <property type="nucleotide sequence ID" value="NZ_JBDKWZ010000007.1"/>
</dbReference>
<dbReference type="GO" id="GO:0005975">
    <property type="term" value="P:carbohydrate metabolic process"/>
    <property type="evidence" value="ECO:0007669"/>
    <property type="project" value="InterPro"/>
</dbReference>
<evidence type="ECO:0000259" key="3">
    <source>
        <dbReference type="PROSITE" id="PS50853"/>
    </source>
</evidence>
<keyword evidence="2" id="KW-0732">Signal</keyword>
<organism evidence="4 5">
    <name type="scientific">Rapidithrix thailandica</name>
    <dbReference type="NCBI Taxonomy" id="413964"/>
    <lineage>
        <taxon>Bacteria</taxon>
        <taxon>Pseudomonadati</taxon>
        <taxon>Bacteroidota</taxon>
        <taxon>Cytophagia</taxon>
        <taxon>Cytophagales</taxon>
        <taxon>Flammeovirgaceae</taxon>
        <taxon>Rapidithrix</taxon>
    </lineage>
</organism>
<evidence type="ECO:0000313" key="5">
    <source>
        <dbReference type="Proteomes" id="UP001403385"/>
    </source>
</evidence>
<dbReference type="InterPro" id="IPR036116">
    <property type="entry name" value="FN3_sf"/>
</dbReference>
<dbReference type="SUPFAM" id="SSF51445">
    <property type="entry name" value="(Trans)glycosidases"/>
    <property type="match status" value="1"/>
</dbReference>
<dbReference type="Gene3D" id="2.60.40.10">
    <property type="entry name" value="Immunoglobulins"/>
    <property type="match status" value="2"/>
</dbReference>
<keyword evidence="5" id="KW-1185">Reference proteome</keyword>
<dbReference type="NCBIfam" id="TIGR04183">
    <property type="entry name" value="Por_Secre_tail"/>
    <property type="match status" value="1"/>
</dbReference>
<dbReference type="InterPro" id="IPR026444">
    <property type="entry name" value="Secre_tail"/>
</dbReference>
<dbReference type="AlphaFoldDB" id="A0AAW9SDZ2"/>
<comment type="caution">
    <text evidence="4">The sequence shown here is derived from an EMBL/GenBank/DDBJ whole genome shotgun (WGS) entry which is preliminary data.</text>
</comment>
<gene>
    <name evidence="4" type="ORF">AAG747_14280</name>
</gene>
<dbReference type="InterPro" id="IPR014756">
    <property type="entry name" value="Ig_E-set"/>
</dbReference>
<dbReference type="SMART" id="SM00642">
    <property type="entry name" value="Aamy"/>
    <property type="match status" value="1"/>
</dbReference>